<evidence type="ECO:0000256" key="1">
    <source>
        <dbReference type="SAM" id="MobiDB-lite"/>
    </source>
</evidence>
<feature type="compositionally biased region" description="Polar residues" evidence="1">
    <location>
        <begin position="33"/>
        <end position="45"/>
    </location>
</feature>
<dbReference type="OrthoDB" id="5429634at2759"/>
<feature type="region of interest" description="Disordered" evidence="1">
    <location>
        <begin position="1"/>
        <end position="70"/>
    </location>
</feature>
<feature type="compositionally biased region" description="Acidic residues" evidence="1">
    <location>
        <begin position="48"/>
        <end position="59"/>
    </location>
</feature>
<evidence type="ECO:0000259" key="3">
    <source>
        <dbReference type="Pfam" id="PF20163"/>
    </source>
</evidence>
<feature type="compositionally biased region" description="Basic and acidic residues" evidence="1">
    <location>
        <begin position="891"/>
        <end position="909"/>
    </location>
</feature>
<feature type="non-terminal residue" evidence="4">
    <location>
        <position position="1"/>
    </location>
</feature>
<dbReference type="PANTHER" id="PTHR35395:SF1">
    <property type="entry name" value="DUF6536 DOMAIN-CONTAINING PROTEIN"/>
    <property type="match status" value="1"/>
</dbReference>
<feature type="non-terminal residue" evidence="4">
    <location>
        <position position="933"/>
    </location>
</feature>
<name>A0A3E2GSY9_SCYLI</name>
<comment type="caution">
    <text evidence="4">The sequence shown here is derived from an EMBL/GenBank/DDBJ whole genome shotgun (WGS) entry which is preliminary data.</text>
</comment>
<keyword evidence="5" id="KW-1185">Reference proteome</keyword>
<dbReference type="Pfam" id="PF20163">
    <property type="entry name" value="DUF6536"/>
    <property type="match status" value="1"/>
</dbReference>
<feature type="transmembrane region" description="Helical" evidence="2">
    <location>
        <begin position="516"/>
        <end position="540"/>
    </location>
</feature>
<keyword evidence="2" id="KW-0472">Membrane</keyword>
<feature type="domain" description="DUF6536" evidence="3">
    <location>
        <begin position="78"/>
        <end position="241"/>
    </location>
</feature>
<feature type="transmembrane region" description="Helical" evidence="2">
    <location>
        <begin position="202"/>
        <end position="219"/>
    </location>
</feature>
<evidence type="ECO:0000256" key="2">
    <source>
        <dbReference type="SAM" id="Phobius"/>
    </source>
</evidence>
<keyword evidence="2" id="KW-0812">Transmembrane</keyword>
<dbReference type="OMA" id="PICITII"/>
<accession>A0A3E2GSY9</accession>
<dbReference type="Proteomes" id="UP000258309">
    <property type="component" value="Unassembled WGS sequence"/>
</dbReference>
<feature type="transmembrane region" description="Helical" evidence="2">
    <location>
        <begin position="716"/>
        <end position="736"/>
    </location>
</feature>
<dbReference type="EMBL" id="NCSJ02000577">
    <property type="protein sequence ID" value="RFU23853.1"/>
    <property type="molecule type" value="Genomic_DNA"/>
</dbReference>
<sequence length="933" mass="102970">MSAAAHSTQPHRTVLVYNNERGDGSGDDSPSDNEQSLYNDHSNSETWGDSDTDADADAEAETHPTAEPVTPSKRTFINGVYLSSVAVSFVLVVNIILFAVAAGLAESSKNRPLNEAYDSTSFFAQTRTIYQGSCTTTKRWNIGLHFLINLLSTAILAASNNCMQAIVAPTRSDIDRAHAQGRWLDIGVPSMRNLFAVNKSSFLIWAVLMITTTPFHLLYNSAVFDSTSTNEYAVIIAPSDIQLTEVEDNLNYYAASVQALTALNDSDLHTVVTESETSWTNYIKSFSHGTFRNLTKEECVDTYTQDFLPGLGTVIVLSDDLAYENQNNNVSNGEYGSLLFGSPGEVPYEPDKLSGWASFKYQNSYGWLCEDSGHCTKADIKNSTDNLKIFDYNPGTFFWTFHLPSSNSDLATFYAAVIDGKLYGNFSLGISQQMDISNPTYNKTQQFLSWIGDTVPSNLQQINDYLRNNTLDTVITDVGSLGIYFHLPDGSSDGEMWANSLDGCLSQTLEENCQLLYNPPICITIILSAAIKAMIVFLAARLLDKKDTPLLTVGDAVASFLTRPDLTTAQMCWMGRPEVSAWTLSRRKVCITKNFERGDDNFIRDQVSNGTYSNLSIAPKELPKRKLLVRAVSWWRWGVTFLLCGASLGTASYFLTVAIGINGVSDSNLHYLWSLGFGSVQSNNIIFSIAEEHPNLSTLELILIANSPQFIMTCSYYAFNSVLTGMLAASECNSYGIKRKALRVSFRQPGGVQRRTYWFSIPYQYSIPLLIIFIILHWLISQSFFYVQIEQNGLPSPNTDAISTLKVLGYSPMAIILTLIVGSLMVVGLVLIAVTRRFASAMPLVASCSAAISSQCHHNDNPETIALGPVMWGETKSSFIWATISDRDETRYTSDDRADTPEERERSETEGYTAHCGFSSAEVSTPKGGKLYA</sequence>
<evidence type="ECO:0000313" key="4">
    <source>
        <dbReference type="EMBL" id="RFU23853.1"/>
    </source>
</evidence>
<feature type="compositionally biased region" description="Polar residues" evidence="1">
    <location>
        <begin position="1"/>
        <end position="11"/>
    </location>
</feature>
<feature type="transmembrane region" description="Helical" evidence="2">
    <location>
        <begin position="813"/>
        <end position="834"/>
    </location>
</feature>
<feature type="transmembrane region" description="Helical" evidence="2">
    <location>
        <begin position="757"/>
        <end position="780"/>
    </location>
</feature>
<dbReference type="InterPro" id="IPR046623">
    <property type="entry name" value="DUF6536"/>
</dbReference>
<feature type="transmembrane region" description="Helical" evidence="2">
    <location>
        <begin position="80"/>
        <end position="105"/>
    </location>
</feature>
<evidence type="ECO:0000313" key="5">
    <source>
        <dbReference type="Proteomes" id="UP000258309"/>
    </source>
</evidence>
<reference evidence="4 5" key="1">
    <citation type="submission" date="2018-05" db="EMBL/GenBank/DDBJ databases">
        <title>Draft genome sequence of Scytalidium lignicola DSM 105466, a ubiquitous saprotrophic fungus.</title>
        <authorList>
            <person name="Buettner E."/>
            <person name="Gebauer A.M."/>
            <person name="Hofrichter M."/>
            <person name="Liers C."/>
            <person name="Kellner H."/>
        </authorList>
    </citation>
    <scope>NUCLEOTIDE SEQUENCE [LARGE SCALE GENOMIC DNA]</scope>
    <source>
        <strain evidence="4 5">DSM 105466</strain>
    </source>
</reference>
<keyword evidence="2" id="KW-1133">Transmembrane helix</keyword>
<feature type="transmembrane region" description="Helical" evidence="2">
    <location>
        <begin position="634"/>
        <end position="661"/>
    </location>
</feature>
<gene>
    <name evidence="4" type="ORF">B7463_g12483</name>
</gene>
<feature type="region of interest" description="Disordered" evidence="1">
    <location>
        <begin position="891"/>
        <end position="933"/>
    </location>
</feature>
<protein>
    <recommendedName>
        <fullName evidence="3">DUF6536 domain-containing protein</fullName>
    </recommendedName>
</protein>
<dbReference type="PANTHER" id="PTHR35395">
    <property type="entry name" value="DUF6536 DOMAIN-CONTAINING PROTEIN"/>
    <property type="match status" value="1"/>
</dbReference>
<proteinExistence type="predicted"/>
<dbReference type="AlphaFoldDB" id="A0A3E2GSY9"/>
<organism evidence="4 5">
    <name type="scientific">Scytalidium lignicola</name>
    <name type="common">Hyphomycete</name>
    <dbReference type="NCBI Taxonomy" id="5539"/>
    <lineage>
        <taxon>Eukaryota</taxon>
        <taxon>Fungi</taxon>
        <taxon>Dikarya</taxon>
        <taxon>Ascomycota</taxon>
        <taxon>Pezizomycotina</taxon>
        <taxon>Leotiomycetes</taxon>
        <taxon>Leotiomycetes incertae sedis</taxon>
        <taxon>Scytalidium</taxon>
    </lineage>
</organism>